<gene>
    <name evidence="1" type="ORF">EUGRSUZ_C04354</name>
</gene>
<reference evidence="1" key="1">
    <citation type="submission" date="2013-07" db="EMBL/GenBank/DDBJ databases">
        <title>The genome of Eucalyptus grandis.</title>
        <authorList>
            <person name="Schmutz J."/>
            <person name="Hayes R."/>
            <person name="Myburg A."/>
            <person name="Tuskan G."/>
            <person name="Grattapaglia D."/>
            <person name="Rokhsar D.S."/>
        </authorList>
    </citation>
    <scope>NUCLEOTIDE SEQUENCE</scope>
    <source>
        <tissue evidence="1">Leaf extractions</tissue>
    </source>
</reference>
<accession>A0A059CXP5</accession>
<sequence>MRKKKEKEEVIVCTGRTSTARNKAADFSWIDGAISCITIFPCGRRQWRESTGQCGERVLTCQLPGWC</sequence>
<dbReference type="AlphaFoldDB" id="A0A059CXP5"/>
<dbReference type="EMBL" id="KK198755">
    <property type="protein sequence ID" value="KCW82969.1"/>
    <property type="molecule type" value="Genomic_DNA"/>
</dbReference>
<name>A0A059CXP5_EUCGR</name>
<protein>
    <submittedName>
        <fullName evidence="1">Uncharacterized protein</fullName>
    </submittedName>
</protein>
<dbReference type="InParanoid" id="A0A059CXP5"/>
<evidence type="ECO:0000313" key="1">
    <source>
        <dbReference type="EMBL" id="KCW82969.1"/>
    </source>
</evidence>
<organism evidence="1">
    <name type="scientific">Eucalyptus grandis</name>
    <name type="common">Flooded gum</name>
    <dbReference type="NCBI Taxonomy" id="71139"/>
    <lineage>
        <taxon>Eukaryota</taxon>
        <taxon>Viridiplantae</taxon>
        <taxon>Streptophyta</taxon>
        <taxon>Embryophyta</taxon>
        <taxon>Tracheophyta</taxon>
        <taxon>Spermatophyta</taxon>
        <taxon>Magnoliopsida</taxon>
        <taxon>eudicotyledons</taxon>
        <taxon>Gunneridae</taxon>
        <taxon>Pentapetalae</taxon>
        <taxon>rosids</taxon>
        <taxon>malvids</taxon>
        <taxon>Myrtales</taxon>
        <taxon>Myrtaceae</taxon>
        <taxon>Myrtoideae</taxon>
        <taxon>Eucalypteae</taxon>
        <taxon>Eucalyptus</taxon>
    </lineage>
</organism>
<proteinExistence type="predicted"/>
<dbReference type="Gramene" id="KCW82969">
    <property type="protein sequence ID" value="KCW82969"/>
    <property type="gene ID" value="EUGRSUZ_C04354"/>
</dbReference>